<protein>
    <submittedName>
        <fullName evidence="2">Uncharacterized protein</fullName>
    </submittedName>
</protein>
<evidence type="ECO:0000313" key="2">
    <source>
        <dbReference type="WBParaSite" id="ES5_v2.g20981.t1"/>
    </source>
</evidence>
<dbReference type="WBParaSite" id="ES5_v2.g20981.t1">
    <property type="protein sequence ID" value="ES5_v2.g20981.t1"/>
    <property type="gene ID" value="ES5_v2.g20981"/>
</dbReference>
<accession>A0AC34FUC9</accession>
<dbReference type="Proteomes" id="UP000887579">
    <property type="component" value="Unplaced"/>
</dbReference>
<proteinExistence type="predicted"/>
<organism evidence="1 2">
    <name type="scientific">Panagrolaimus sp. ES5</name>
    <dbReference type="NCBI Taxonomy" id="591445"/>
    <lineage>
        <taxon>Eukaryota</taxon>
        <taxon>Metazoa</taxon>
        <taxon>Ecdysozoa</taxon>
        <taxon>Nematoda</taxon>
        <taxon>Chromadorea</taxon>
        <taxon>Rhabditida</taxon>
        <taxon>Tylenchina</taxon>
        <taxon>Panagrolaimomorpha</taxon>
        <taxon>Panagrolaimoidea</taxon>
        <taxon>Panagrolaimidae</taxon>
        <taxon>Panagrolaimus</taxon>
    </lineage>
</organism>
<reference evidence="2" key="1">
    <citation type="submission" date="2022-11" db="UniProtKB">
        <authorList>
            <consortium name="WormBaseParasite"/>
        </authorList>
    </citation>
    <scope>IDENTIFICATION</scope>
</reference>
<name>A0AC34FUC9_9BILA</name>
<sequence>MAENQPVTEPPPPTIPPLDDVFYFEFFRDHYDGWVLDLFCKMWDDFDLKKLNGIAHYNVSLVLKLMVDKRIIQLADIEKRTKREEEMKKIISTLQREKSDAVKNLNKESDENIKMKMRIKELEGLWSIEEKTKNQEIAKLKNEIKELERIVRGRDESIKRYREDRNYAERKLKEKNNELGNVIAEIQSLQDLNKQLEEDLIVANTSVKDYIQKCNAAQKEIDQIKAELNERNTHATDLESQIQESTVAQNKLGAELKKANDSIKKLETQNAESDGIKTENVQLKSELKEAKEHVVALQAQIQQNNIAQNELKAGLKEGNDSIRKLEAKIQQNTAAQEQIDRMKSKLNAAKELEKTQNQQINDLKKENNQLQMDLKIKDLELKNAKTNLEWAEEELNEYKDELKKSQNLDQSQMTQIQLQQLQQALECSNEQCQKLQAELKKARKENYEDVERKAAMLKELAKSAKEVQKKDLCKLKPEEAEKLLKEENEALKVEIQKYEITLNGMKMDYQNLANDNNGLQENIAFLNNQLHDATKRRKRLDKQAQARRTSREEQEQQQQQQQNGNGEGGSKRPRFEMQTPPFLNISPSTRQQFVQGPISCSPPTLISPPAPAGAAPGQSPQLPGAGQHHQNNGNSAQQQVYPNLMNQLHRAAPNPQQLQQNFNKFSPQFHQQLFQQQQQQAFLMQQQYQQLYRPPSNPAMVATNSSRKNKNINQQQQGSMPEMLPPMQMHQQQFIQQVYMNNFQMRPPPPQMMPPPPPPQQQPNPPHPPPPYQYQNRNPQ</sequence>
<evidence type="ECO:0000313" key="1">
    <source>
        <dbReference type="Proteomes" id="UP000887579"/>
    </source>
</evidence>